<dbReference type="Gene3D" id="3.90.550.10">
    <property type="entry name" value="Spore Coat Polysaccharide Biosynthesis Protein SpsA, Chain A"/>
    <property type="match status" value="2"/>
</dbReference>
<name>A0ABZ2NBU0_9BACI</name>
<gene>
    <name evidence="1" type="ORF">WCV65_11500</name>
</gene>
<dbReference type="InterPro" id="IPR029044">
    <property type="entry name" value="Nucleotide-diphossugar_trans"/>
</dbReference>
<accession>A0ABZ2NBU0</accession>
<evidence type="ECO:0000313" key="2">
    <source>
        <dbReference type="Proteomes" id="UP001377337"/>
    </source>
</evidence>
<evidence type="ECO:0000313" key="1">
    <source>
        <dbReference type="EMBL" id="WXB95203.1"/>
    </source>
</evidence>
<sequence>MSKNKVLIGSPIHQKPEILSEFLYSLGHLNQDDTELSFYFIDDNKDPESTRLLYEFQQKAKRVKIERSSYSDVYVKDHSTHYWNEHLVWKVASFKDSMIQYADQQGFDYLFLVDSDLLLYPETISHLVKQEKDILSEVFWTRWQPDSMEQPQVWLSDEYTQYQKGRGDQLSDEEATTRFHEFISQMKVPGVYEVGGLGACTLLSRKALQKGVGFGQIYNLSFWGEDRHFCIRAAAIGFKLYADTHYPPYHIYRDTDLEGADDFFLKAHKKTRIRIKSEYKPKLTLSMIVRNEENRFLKEVLEHHASCIDHAVIINDGSTDRTLEICKESLSDVPYVIVTNEASKFHNEIELRKQQWEETIATNPDWILSLDADEFFEDGFCEELNKLMHNKEFDLHSFRLYDFWNETHYREDHMWRAHHVFRPFLLKYRPGFSYKWKETALHCGRMPENVFQLPNAISPIRVKHFGWSREKDRLEKFKRYLELDSNFHYGVKEQYESILDPHPNLIEWKD</sequence>
<reference evidence="1 2" key="1">
    <citation type="submission" date="2024-02" db="EMBL/GenBank/DDBJ databases">
        <title>Seven novel Bacillus-like species.</title>
        <authorList>
            <person name="Liu G."/>
        </authorList>
    </citation>
    <scope>NUCLEOTIDE SEQUENCE [LARGE SCALE GENOMIC DNA]</scope>
    <source>
        <strain evidence="1 2">FJAT-52054</strain>
    </source>
</reference>
<keyword evidence="2" id="KW-1185">Reference proteome</keyword>
<protein>
    <submittedName>
        <fullName evidence="1">Glycosyltransferase family 2 protein</fullName>
    </submittedName>
</protein>
<dbReference type="Proteomes" id="UP001377337">
    <property type="component" value="Chromosome"/>
</dbReference>
<dbReference type="RefSeq" id="WP_338776584.1">
    <property type="nucleotide sequence ID" value="NZ_CP147407.1"/>
</dbReference>
<dbReference type="EMBL" id="CP147407">
    <property type="protein sequence ID" value="WXB95203.1"/>
    <property type="molecule type" value="Genomic_DNA"/>
</dbReference>
<dbReference type="PANTHER" id="PTHR43630:SF2">
    <property type="entry name" value="GLYCOSYLTRANSFERASE"/>
    <property type="match status" value="1"/>
</dbReference>
<dbReference type="PANTHER" id="PTHR43630">
    <property type="entry name" value="POLY-BETA-1,6-N-ACETYL-D-GLUCOSAMINE SYNTHASE"/>
    <property type="match status" value="1"/>
</dbReference>
<proteinExistence type="predicted"/>
<dbReference type="SUPFAM" id="SSF53448">
    <property type="entry name" value="Nucleotide-diphospho-sugar transferases"/>
    <property type="match status" value="2"/>
</dbReference>
<organism evidence="1 2">
    <name type="scientific">Metabacillus sediminis</name>
    <dbReference type="NCBI Taxonomy" id="3117746"/>
    <lineage>
        <taxon>Bacteria</taxon>
        <taxon>Bacillati</taxon>
        <taxon>Bacillota</taxon>
        <taxon>Bacilli</taxon>
        <taxon>Bacillales</taxon>
        <taxon>Bacillaceae</taxon>
        <taxon>Metabacillus</taxon>
    </lineage>
</organism>
<dbReference type="Pfam" id="PF13704">
    <property type="entry name" value="Glyco_tranf_2_4"/>
    <property type="match status" value="1"/>
</dbReference>